<evidence type="ECO:0000313" key="1">
    <source>
        <dbReference type="EMBL" id="MBO1432607.1"/>
    </source>
</evidence>
<comment type="caution">
    <text evidence="1">The sequence shown here is derived from an EMBL/GenBank/DDBJ whole genome shotgun (WGS) entry which is preliminary data.</text>
</comment>
<dbReference type="Proteomes" id="UP000692816">
    <property type="component" value="Unassembled WGS sequence"/>
</dbReference>
<dbReference type="EMBL" id="JAGEPA010000001">
    <property type="protein sequence ID" value="MBO1432607.1"/>
    <property type="molecule type" value="Genomic_DNA"/>
</dbReference>
<reference evidence="1" key="1">
    <citation type="journal article" date="2021" name="Int. J. Syst. Evol. Microbiol.">
        <title>Bradyrhizobium septentrionale sp. nov. (sv. septentrionale) and Bradyrhizobium quebecense sp. nov. (sv. septentrionale) associated with legumes native to Canada possess rearranged symbiosis genes and numerous insertion sequences.</title>
        <authorList>
            <person name="Bromfield E.S.P."/>
            <person name="Cloutier S."/>
        </authorList>
    </citation>
    <scope>NUCLEOTIDE SEQUENCE</scope>
    <source>
        <strain evidence="1">12S5</strain>
    </source>
</reference>
<keyword evidence="2" id="KW-1185">Reference proteome</keyword>
<dbReference type="RefSeq" id="WP_207835087.1">
    <property type="nucleotide sequence ID" value="NZ_CP088282.1"/>
</dbReference>
<accession>A0ABS3MMH2</accession>
<gene>
    <name evidence="1" type="ORF">J4P68_24785</name>
</gene>
<organism evidence="1 2">
    <name type="scientific">Bradyrhizobium quebecense</name>
    <dbReference type="NCBI Taxonomy" id="2748629"/>
    <lineage>
        <taxon>Bacteria</taxon>
        <taxon>Pseudomonadati</taxon>
        <taxon>Pseudomonadota</taxon>
        <taxon>Alphaproteobacteria</taxon>
        <taxon>Hyphomicrobiales</taxon>
        <taxon>Nitrobacteraceae</taxon>
        <taxon>Bradyrhizobium</taxon>
    </lineage>
</organism>
<name>A0ABS3MMH2_9BRAD</name>
<protein>
    <submittedName>
        <fullName evidence="1">Uncharacterized protein</fullName>
    </submittedName>
</protein>
<proteinExistence type="predicted"/>
<evidence type="ECO:0000313" key="2">
    <source>
        <dbReference type="Proteomes" id="UP000692816"/>
    </source>
</evidence>
<sequence>MPFIRARIFGVGDGPFCCGPGDEQRALRNLPQWEIDHSLAAIQYWAEIIKVIPGQSPAIVNVAGIAIDNAWASIQSSPDGGNKVQAHSRGGSLTYGALGMVAIGQMGFSAEAYIPSQLPMTRKIGLAPVTIHEIAHQMGIASTIDGYEASPHFARSDKWLDGPFAR</sequence>